<name>A0A7Z8E2F9_STACP</name>
<feature type="transmembrane region" description="Helical" evidence="1">
    <location>
        <begin position="6"/>
        <end position="25"/>
    </location>
</feature>
<organism evidence="4 5">
    <name type="scientific">Staphylococcus capitis</name>
    <dbReference type="NCBI Taxonomy" id="29388"/>
    <lineage>
        <taxon>Bacteria</taxon>
        <taxon>Bacillati</taxon>
        <taxon>Bacillota</taxon>
        <taxon>Bacilli</taxon>
        <taxon>Bacillales</taxon>
        <taxon>Staphylococcaceae</taxon>
        <taxon>Staphylococcus</taxon>
    </lineage>
</organism>
<dbReference type="EMBL" id="JABBMI010000091">
    <property type="protein sequence ID" value="NMK55282.1"/>
    <property type="molecule type" value="Genomic_DNA"/>
</dbReference>
<evidence type="ECO:0000313" key="3">
    <source>
        <dbReference type="EMBL" id="NMK98611.1"/>
    </source>
</evidence>
<dbReference type="InterPro" id="IPR008407">
    <property type="entry name" value="Brnchd-chn_aa_trnsp_AzlD"/>
</dbReference>
<evidence type="ECO:0000313" key="6">
    <source>
        <dbReference type="Proteomes" id="UP000538955"/>
    </source>
</evidence>
<evidence type="ECO:0000256" key="1">
    <source>
        <dbReference type="SAM" id="Phobius"/>
    </source>
</evidence>
<dbReference type="AlphaFoldDB" id="A0A7Z8E2F9"/>
<accession>A0A7Z8E2F9</accession>
<dbReference type="Pfam" id="PF05437">
    <property type="entry name" value="AzlD"/>
    <property type="match status" value="1"/>
</dbReference>
<keyword evidence="1" id="KW-0812">Transmembrane</keyword>
<evidence type="ECO:0000313" key="7">
    <source>
        <dbReference type="Proteomes" id="UP000550736"/>
    </source>
</evidence>
<keyword evidence="1" id="KW-1133">Transmembrane helix</keyword>
<comment type="caution">
    <text evidence="4">The sequence shown here is derived from an EMBL/GenBank/DDBJ whole genome shotgun (WGS) entry which is preliminary data.</text>
</comment>
<evidence type="ECO:0000313" key="4">
    <source>
        <dbReference type="EMBL" id="TBW76102.1"/>
    </source>
</evidence>
<dbReference type="Proteomes" id="UP000538955">
    <property type="component" value="Unassembled WGS sequence"/>
</dbReference>
<evidence type="ECO:0000313" key="2">
    <source>
        <dbReference type="EMBL" id="NMK55282.1"/>
    </source>
</evidence>
<sequence>MTTDLHTLILIILCGIVTLLVRIIPFMMISRVHLPEIVVKWLSFIPITLFTALVIDGVIQQHDNTFGYTLNLSYIIAIIPTVLLAIFTRSLTITIIGGIITIACLRLIF</sequence>
<reference evidence="4 5" key="1">
    <citation type="journal article" date="2019" name="Sci. Transl. Med.">
        <title>Quorum sensing between bacterial species on the skin protects against epidermal injury in atopic dermatitis.</title>
        <authorList>
            <person name="Williams M.R."/>
        </authorList>
    </citation>
    <scope>NUCLEOTIDE SEQUENCE [LARGE SCALE GENOMIC DNA]</scope>
    <source>
        <strain evidence="4 5">H8</strain>
    </source>
</reference>
<gene>
    <name evidence="4" type="ORF">EQ811_09655</name>
    <name evidence="3" type="ORF">HHM13_11140</name>
    <name evidence="2" type="ORF">HHM24_11220</name>
</gene>
<dbReference type="Proteomes" id="UP000550736">
    <property type="component" value="Unassembled WGS sequence"/>
</dbReference>
<proteinExistence type="predicted"/>
<protein>
    <submittedName>
        <fullName evidence="4">AzlD domain-containing protein</fullName>
    </submittedName>
</protein>
<reference evidence="6 7" key="2">
    <citation type="submission" date="2020-04" db="EMBL/GenBank/DDBJ databases">
        <title>The Epidemiology and Molecular Characteristics of Linezolid-Resistant Staphylococcus capitis in Huashan Hospital, Shanghai.</title>
        <authorList>
            <person name="Ding L."/>
            <person name="Li P."/>
            <person name="Yang Y."/>
            <person name="Lin D."/>
            <person name="Xu X."/>
        </authorList>
    </citation>
    <scope>NUCLEOTIDE SEQUENCE [LARGE SCALE GENOMIC DNA]</scope>
    <source>
        <strain evidence="3 7">12-86</strain>
        <strain evidence="2 6">17-84</strain>
    </source>
</reference>
<dbReference type="Proteomes" id="UP000291949">
    <property type="component" value="Unassembled WGS sequence"/>
</dbReference>
<keyword evidence="1" id="KW-0472">Membrane</keyword>
<dbReference type="RefSeq" id="WP_030062311.1">
    <property type="nucleotide sequence ID" value="NZ_AP014956.1"/>
</dbReference>
<keyword evidence="6" id="KW-1185">Reference proteome</keyword>
<feature type="transmembrane region" description="Helical" evidence="1">
    <location>
        <begin position="37"/>
        <end position="55"/>
    </location>
</feature>
<dbReference type="EMBL" id="SCHC01000003">
    <property type="protein sequence ID" value="TBW76102.1"/>
    <property type="molecule type" value="Genomic_DNA"/>
</dbReference>
<evidence type="ECO:0000313" key="5">
    <source>
        <dbReference type="Proteomes" id="UP000291949"/>
    </source>
</evidence>
<feature type="transmembrane region" description="Helical" evidence="1">
    <location>
        <begin position="75"/>
        <end position="108"/>
    </location>
</feature>
<dbReference type="EMBL" id="JABBLX010000055">
    <property type="protein sequence ID" value="NMK98611.1"/>
    <property type="molecule type" value="Genomic_DNA"/>
</dbReference>